<protein>
    <submittedName>
        <fullName evidence="2">Uncharacterized conserved protein PhnB, glyoxalase superfamily</fullName>
    </submittedName>
</protein>
<dbReference type="AlphaFoldDB" id="A0A1C4XTG5"/>
<feature type="domain" description="VOC" evidence="1">
    <location>
        <begin position="2"/>
        <end position="120"/>
    </location>
</feature>
<dbReference type="InterPro" id="IPR004360">
    <property type="entry name" value="Glyas_Fos-R_dOase_dom"/>
</dbReference>
<evidence type="ECO:0000259" key="1">
    <source>
        <dbReference type="PROSITE" id="PS51819"/>
    </source>
</evidence>
<dbReference type="PROSITE" id="PS51819">
    <property type="entry name" value="VOC"/>
    <property type="match status" value="1"/>
</dbReference>
<dbReference type="Proteomes" id="UP000198551">
    <property type="component" value="Unassembled WGS sequence"/>
</dbReference>
<organism evidence="2 3">
    <name type="scientific">Micromonospora marina</name>
    <dbReference type="NCBI Taxonomy" id="307120"/>
    <lineage>
        <taxon>Bacteria</taxon>
        <taxon>Bacillati</taxon>
        <taxon>Actinomycetota</taxon>
        <taxon>Actinomycetes</taxon>
        <taxon>Micromonosporales</taxon>
        <taxon>Micromonosporaceae</taxon>
        <taxon>Micromonospora</taxon>
    </lineage>
</organism>
<dbReference type="InterPro" id="IPR037523">
    <property type="entry name" value="VOC_core"/>
</dbReference>
<keyword evidence="3" id="KW-1185">Reference proteome</keyword>
<proteinExistence type="predicted"/>
<dbReference type="Pfam" id="PF00903">
    <property type="entry name" value="Glyoxalase"/>
    <property type="match status" value="1"/>
</dbReference>
<dbReference type="RefSeq" id="WP_018785157.1">
    <property type="nucleotide sequence ID" value="NZ_FMCV01000008.1"/>
</dbReference>
<name>A0A1C4XTG5_9ACTN</name>
<accession>A0A1C4XTG5</accession>
<sequence length="122" mass="13404">MQSVYPVLRYPDVRAAVDFLCSAFGLTVREVHELPDGAVVHVELEFAGDLVMLGPGPAPRSRPADDDYVVYLAIDDVDAHHERARAAGADIVRAPSDTDYGSRDYVARDLIGLVWSFGTYRP</sequence>
<evidence type="ECO:0000313" key="2">
    <source>
        <dbReference type="EMBL" id="SCF11616.1"/>
    </source>
</evidence>
<dbReference type="Gene3D" id="3.30.720.110">
    <property type="match status" value="1"/>
</dbReference>
<dbReference type="EMBL" id="FMCV01000008">
    <property type="protein sequence ID" value="SCF11616.1"/>
    <property type="molecule type" value="Genomic_DNA"/>
</dbReference>
<dbReference type="InterPro" id="IPR029068">
    <property type="entry name" value="Glyas_Bleomycin-R_OHBP_Dase"/>
</dbReference>
<gene>
    <name evidence="2" type="ORF">GA0070215_108149</name>
</gene>
<dbReference type="SUPFAM" id="SSF54593">
    <property type="entry name" value="Glyoxalase/Bleomycin resistance protein/Dihydroxybiphenyl dioxygenase"/>
    <property type="match status" value="1"/>
</dbReference>
<dbReference type="PANTHER" id="PTHR34109">
    <property type="entry name" value="BNAUNNG04460D PROTEIN-RELATED"/>
    <property type="match status" value="1"/>
</dbReference>
<dbReference type="Gene3D" id="3.30.720.120">
    <property type="match status" value="1"/>
</dbReference>
<reference evidence="3" key="1">
    <citation type="submission" date="2016-06" db="EMBL/GenBank/DDBJ databases">
        <authorList>
            <person name="Varghese N."/>
        </authorList>
    </citation>
    <scope>NUCLEOTIDE SEQUENCE [LARGE SCALE GENOMIC DNA]</scope>
    <source>
        <strain evidence="3">DSM 45555</strain>
    </source>
</reference>
<evidence type="ECO:0000313" key="3">
    <source>
        <dbReference type="Proteomes" id="UP000198551"/>
    </source>
</evidence>
<dbReference type="PANTHER" id="PTHR34109:SF1">
    <property type="entry name" value="VOC DOMAIN-CONTAINING PROTEIN"/>
    <property type="match status" value="1"/>
</dbReference>